<dbReference type="STRING" id="1793963.AXI58_00520"/>
<dbReference type="EMBL" id="LSBA01000012">
    <property type="protein sequence ID" value="KXZ20501.1"/>
    <property type="molecule type" value="Genomic_DNA"/>
</dbReference>
<evidence type="ECO:0000313" key="1">
    <source>
        <dbReference type="EMBL" id="KXZ20501.1"/>
    </source>
</evidence>
<comment type="caution">
    <text evidence="1">The sequence shown here is derived from an EMBL/GenBank/DDBJ whole genome shotgun (WGS) entry which is preliminary data.</text>
</comment>
<dbReference type="RefSeq" id="WP_061521496.1">
    <property type="nucleotide sequence ID" value="NZ_JARLZY010000039.1"/>
</dbReference>
<proteinExistence type="predicted"/>
<protein>
    <recommendedName>
        <fullName evidence="3">Transposase</fullName>
    </recommendedName>
</protein>
<gene>
    <name evidence="1" type="ORF">AXI58_00520</name>
</gene>
<sequence>MSFRSELSDSAIHYFQMDDDPRKRLSDFILSSIHTLFVSQIPNRIEDFLKGMMEIVLCWTLSLRSCFMQE</sequence>
<name>A0A150F7J8_9BACI</name>
<reference evidence="2" key="1">
    <citation type="submission" date="2016-02" db="EMBL/GenBank/DDBJ databases">
        <authorList>
            <person name="Dunlap C."/>
        </authorList>
    </citation>
    <scope>NUCLEOTIDE SEQUENCE [LARGE SCALE GENOMIC DNA]</scope>
    <source>
        <strain evidence="2">NRRL B-41092</strain>
    </source>
</reference>
<dbReference type="Proteomes" id="UP000075430">
    <property type="component" value="Unassembled WGS sequence"/>
</dbReference>
<evidence type="ECO:0000313" key="2">
    <source>
        <dbReference type="Proteomes" id="UP000075430"/>
    </source>
</evidence>
<accession>A0A150F7J8</accession>
<evidence type="ECO:0008006" key="3">
    <source>
        <dbReference type="Google" id="ProtNLM"/>
    </source>
</evidence>
<keyword evidence="2" id="KW-1185">Reference proteome</keyword>
<organism evidence="1 2">
    <name type="scientific">Bacillus nakamurai</name>
    <dbReference type="NCBI Taxonomy" id="1793963"/>
    <lineage>
        <taxon>Bacteria</taxon>
        <taxon>Bacillati</taxon>
        <taxon>Bacillota</taxon>
        <taxon>Bacilli</taxon>
        <taxon>Bacillales</taxon>
        <taxon>Bacillaceae</taxon>
        <taxon>Bacillus</taxon>
    </lineage>
</organism>
<dbReference type="AlphaFoldDB" id="A0A150F7J8"/>